<gene>
    <name evidence="2" type="ORF">C9940_04710</name>
</gene>
<keyword evidence="1" id="KW-0732">Signal</keyword>
<feature type="signal peptide" evidence="1">
    <location>
        <begin position="1"/>
        <end position="23"/>
    </location>
</feature>
<dbReference type="EMBL" id="PYVN01000070">
    <property type="protein sequence ID" value="PTB85853.1"/>
    <property type="molecule type" value="Genomic_DNA"/>
</dbReference>
<protein>
    <submittedName>
        <fullName evidence="2">Uncharacterized protein</fullName>
    </submittedName>
</protein>
<proteinExistence type="predicted"/>
<organism evidence="2">
    <name type="scientific">Pseudidiomarina aestuarii</name>
    <dbReference type="NCBI Taxonomy" id="624146"/>
    <lineage>
        <taxon>Bacteria</taxon>
        <taxon>Pseudomonadati</taxon>
        <taxon>Pseudomonadota</taxon>
        <taxon>Gammaproteobacteria</taxon>
        <taxon>Alteromonadales</taxon>
        <taxon>Idiomarinaceae</taxon>
        <taxon>Pseudidiomarina</taxon>
    </lineage>
</organism>
<sequence length="138" mass="15697">MKNQFFITSIGLMLGFMVLPVQALTPVPVPTEPIYYEPPVVQITDEIRKHSCVEIDGAINQLHPYRYSYKPGYYDDGSNKLAATLIAFDTIPIVEGWLGLAYLGYSSLVDEKEARRTQQVEQKIAMLQRVKAEKHCFE</sequence>
<name>A0A2T4CWC4_9GAMM</name>
<comment type="caution">
    <text evidence="2">The sequence shown here is derived from an EMBL/GenBank/DDBJ whole genome shotgun (WGS) entry which is preliminary data.</text>
</comment>
<evidence type="ECO:0000313" key="2">
    <source>
        <dbReference type="EMBL" id="PTB85853.1"/>
    </source>
</evidence>
<dbReference type="AlphaFoldDB" id="A0A2T4CWC4"/>
<reference evidence="2" key="1">
    <citation type="submission" date="2018-03" db="EMBL/GenBank/DDBJ databases">
        <title>Cross-interface Injection: A General Nanoliter Liquid Handling Method Applied to Single Cells Genome Amplification Automated Nanoliter Liquid Handling Applied to Single Cell Multiple Displacement Amplification.</title>
        <authorList>
            <person name="Yun J."/>
            <person name="Xu P."/>
            <person name="Xu J."/>
            <person name="Dai X."/>
            <person name="Wang Y."/>
            <person name="Zheng X."/>
            <person name="Cao C."/>
            <person name="Yi Q."/>
            <person name="Zhu Y."/>
            <person name="Wang L."/>
            <person name="Dong Z."/>
            <person name="Huang Y."/>
            <person name="Huang L."/>
            <person name="Du W."/>
        </authorList>
    </citation>
    <scope>NUCLEOTIDE SEQUENCE [LARGE SCALE GENOMIC DNA]</scope>
    <source>
        <strain evidence="2">Z-D3-2</strain>
    </source>
</reference>
<evidence type="ECO:0000256" key="1">
    <source>
        <dbReference type="SAM" id="SignalP"/>
    </source>
</evidence>
<accession>A0A2T4CWC4</accession>
<feature type="chain" id="PRO_5015582148" evidence="1">
    <location>
        <begin position="24"/>
        <end position="138"/>
    </location>
</feature>